<dbReference type="CDD" id="cd00082">
    <property type="entry name" value="HisKA"/>
    <property type="match status" value="1"/>
</dbReference>
<sequence>MKWFCQALRRVRRHDVRFLIAFVLLAVVFAIPNQDALFHSLDRLYFELLSTLQTEDDEHDVVLVNVDQATVQALGREEVNGNVLYASLLERLSQADSVALNMNLMSRRDEGMLANAIRRHGRVVLALPAEFQQGEGRDGPGPSAVYAAAAGQGHRELLIGDRSVVTGIVPYKLHGEKLAPHMVMEAIRVAGYELPPRENTWCFAALWRRCTPQADGWLLVLPAQHHIQQYSMLDVLTGAVPRQAFHNKIVFVGHLALDPFKGLRANRYPLDREGHTRSQILALQTQTLMNHGPVAMLAAPYKLLVNFGIMFVLLLICLLTPPARMHVRACLWLGGCWLVSTLLLLQSQVWIPVSSPLIGGLLIYAGCAWRWQTKTHLLLRQEMAAMQLSLREAGMNLPLRAQVTEAGADEIERLMRQMRAWQNSYASVLNMLPYPIFFEQGGKIILSNQAARKLLCEHGASDKAEAWVLDLAAPAREKALRSGGIGVEEVRSGQGEHLLLVTPCHELCDGLSSSLISLVDLQNVKASVSGDRRVLRQMAHDLRNPLTTMLAMIEQRGGETGPRQDQFFNDLRRQVHYSLRVAQDFMQLSRAEQLDPSSFLPVALTDLAEDAMDQIEASARQKRITLHGPETVEALWVRGHYDMLLRAVVNVLDNAVKYSPPNSHIVVRLERWGEMACISVTDQGIGIPEHALPRLFELFYQVDEGRRDGAGLGLPFVKAVMQAHGGGVEVKSQSRLGSEFLLLAPKIEAEEELGTCGSA</sequence>
<feature type="transmembrane region" description="Helical" evidence="7">
    <location>
        <begin position="327"/>
        <end position="345"/>
    </location>
</feature>
<dbReference type="InterPro" id="IPR004358">
    <property type="entry name" value="Sig_transdc_His_kin-like_C"/>
</dbReference>
<keyword evidence="5" id="KW-0418">Kinase</keyword>
<keyword evidence="10" id="KW-1185">Reference proteome</keyword>
<dbReference type="InterPro" id="IPR003661">
    <property type="entry name" value="HisK_dim/P_dom"/>
</dbReference>
<dbReference type="PRINTS" id="PR00344">
    <property type="entry name" value="BCTRLSENSOR"/>
</dbReference>
<dbReference type="InterPro" id="IPR007890">
    <property type="entry name" value="CHASE2"/>
</dbReference>
<dbReference type="EC" id="2.7.13.3" evidence="2"/>
<evidence type="ECO:0000256" key="4">
    <source>
        <dbReference type="ARBA" id="ARBA00022679"/>
    </source>
</evidence>
<evidence type="ECO:0000256" key="7">
    <source>
        <dbReference type="SAM" id="Phobius"/>
    </source>
</evidence>
<keyword evidence="6" id="KW-0902">Two-component regulatory system</keyword>
<dbReference type="PANTHER" id="PTHR45453:SF1">
    <property type="entry name" value="PHOSPHATE REGULON SENSOR PROTEIN PHOR"/>
    <property type="match status" value="1"/>
</dbReference>
<protein>
    <recommendedName>
        <fullName evidence="2">histidine kinase</fullName>
        <ecNumber evidence="2">2.7.13.3</ecNumber>
    </recommendedName>
</protein>
<evidence type="ECO:0000313" key="10">
    <source>
        <dbReference type="Proteomes" id="UP000664349"/>
    </source>
</evidence>
<evidence type="ECO:0000256" key="5">
    <source>
        <dbReference type="ARBA" id="ARBA00022777"/>
    </source>
</evidence>
<dbReference type="InterPro" id="IPR005467">
    <property type="entry name" value="His_kinase_dom"/>
</dbReference>
<dbReference type="Pfam" id="PF02518">
    <property type="entry name" value="HATPase_c"/>
    <property type="match status" value="1"/>
</dbReference>
<feature type="transmembrane region" description="Helical" evidence="7">
    <location>
        <begin position="303"/>
        <end position="320"/>
    </location>
</feature>
<proteinExistence type="predicted"/>
<keyword evidence="3" id="KW-0597">Phosphoprotein</keyword>
<dbReference type="InterPro" id="IPR036097">
    <property type="entry name" value="HisK_dim/P_sf"/>
</dbReference>
<gene>
    <name evidence="9" type="ORF">J1C50_09975</name>
</gene>
<dbReference type="InterPro" id="IPR017181">
    <property type="entry name" value="Sig_transdc_His_kin_CHASE2"/>
</dbReference>
<dbReference type="InterPro" id="IPR036890">
    <property type="entry name" value="HATPase_C_sf"/>
</dbReference>
<evidence type="ECO:0000256" key="6">
    <source>
        <dbReference type="ARBA" id="ARBA00023012"/>
    </source>
</evidence>
<dbReference type="Gene3D" id="3.30.565.10">
    <property type="entry name" value="Histidine kinase-like ATPase, C-terminal domain"/>
    <property type="match status" value="1"/>
</dbReference>
<evidence type="ECO:0000259" key="8">
    <source>
        <dbReference type="PROSITE" id="PS50109"/>
    </source>
</evidence>
<dbReference type="CDD" id="cd00075">
    <property type="entry name" value="HATPase"/>
    <property type="match status" value="1"/>
</dbReference>
<comment type="catalytic activity">
    <reaction evidence="1">
        <text>ATP + protein L-histidine = ADP + protein N-phospho-L-histidine.</text>
        <dbReference type="EC" id="2.7.13.3"/>
    </reaction>
</comment>
<dbReference type="InterPro" id="IPR003594">
    <property type="entry name" value="HATPase_dom"/>
</dbReference>
<keyword evidence="4" id="KW-0808">Transferase</keyword>
<keyword evidence="7" id="KW-1133">Transmembrane helix</keyword>
<dbReference type="EMBL" id="JAFLRD010000007">
    <property type="protein sequence ID" value="MBO0415844.1"/>
    <property type="molecule type" value="Genomic_DNA"/>
</dbReference>
<reference evidence="9 10" key="1">
    <citation type="submission" date="2021-03" db="EMBL/GenBank/DDBJ databases">
        <title>First Case of infection caused by Chromobacterium haemolyticum derived from water in China.</title>
        <authorList>
            <person name="Chen J."/>
            <person name="Liu C."/>
        </authorList>
    </citation>
    <scope>NUCLEOTIDE SEQUENCE [LARGE SCALE GENOMIC DNA]</scope>
    <source>
        <strain evidence="9 10">WJ-5</strain>
    </source>
</reference>
<dbReference type="SMART" id="SM00388">
    <property type="entry name" value="HisKA"/>
    <property type="match status" value="1"/>
</dbReference>
<dbReference type="RefSeq" id="WP_043591929.1">
    <property type="nucleotide sequence ID" value="NZ_JAEILV010000006.1"/>
</dbReference>
<dbReference type="SMART" id="SM01080">
    <property type="entry name" value="CHASE2"/>
    <property type="match status" value="1"/>
</dbReference>
<evidence type="ECO:0000256" key="3">
    <source>
        <dbReference type="ARBA" id="ARBA00022553"/>
    </source>
</evidence>
<accession>A0ABS3GLC7</accession>
<name>A0ABS3GLC7_9NEIS</name>
<dbReference type="Gene3D" id="1.10.287.130">
    <property type="match status" value="1"/>
</dbReference>
<evidence type="ECO:0000313" key="9">
    <source>
        <dbReference type="EMBL" id="MBO0415844.1"/>
    </source>
</evidence>
<keyword evidence="7" id="KW-0472">Membrane</keyword>
<dbReference type="Proteomes" id="UP000664349">
    <property type="component" value="Unassembled WGS sequence"/>
</dbReference>
<dbReference type="SMART" id="SM00387">
    <property type="entry name" value="HATPase_c"/>
    <property type="match status" value="1"/>
</dbReference>
<dbReference type="PANTHER" id="PTHR45453">
    <property type="entry name" value="PHOSPHATE REGULON SENSOR PROTEIN PHOR"/>
    <property type="match status" value="1"/>
</dbReference>
<evidence type="ECO:0000256" key="1">
    <source>
        <dbReference type="ARBA" id="ARBA00000085"/>
    </source>
</evidence>
<dbReference type="PIRSF" id="PIRSF037347">
    <property type="entry name" value="STHK_CHASE2_PAS_prd"/>
    <property type="match status" value="1"/>
</dbReference>
<dbReference type="SUPFAM" id="SSF47384">
    <property type="entry name" value="Homodimeric domain of signal transducing histidine kinase"/>
    <property type="match status" value="1"/>
</dbReference>
<evidence type="ECO:0000256" key="2">
    <source>
        <dbReference type="ARBA" id="ARBA00012438"/>
    </source>
</evidence>
<feature type="domain" description="Histidine kinase" evidence="8">
    <location>
        <begin position="537"/>
        <end position="748"/>
    </location>
</feature>
<organism evidence="9 10">
    <name type="scientific">Chromobacterium haemolyticum</name>
    <dbReference type="NCBI Taxonomy" id="394935"/>
    <lineage>
        <taxon>Bacteria</taxon>
        <taxon>Pseudomonadati</taxon>
        <taxon>Pseudomonadota</taxon>
        <taxon>Betaproteobacteria</taxon>
        <taxon>Neisseriales</taxon>
        <taxon>Chromobacteriaceae</taxon>
        <taxon>Chromobacterium</taxon>
    </lineage>
</organism>
<dbReference type="Pfam" id="PF00512">
    <property type="entry name" value="HisKA"/>
    <property type="match status" value="1"/>
</dbReference>
<dbReference type="PROSITE" id="PS50109">
    <property type="entry name" value="HIS_KIN"/>
    <property type="match status" value="1"/>
</dbReference>
<dbReference type="Pfam" id="PF05226">
    <property type="entry name" value="CHASE2"/>
    <property type="match status" value="1"/>
</dbReference>
<dbReference type="SUPFAM" id="SSF55874">
    <property type="entry name" value="ATPase domain of HSP90 chaperone/DNA topoisomerase II/histidine kinase"/>
    <property type="match status" value="1"/>
</dbReference>
<keyword evidence="7" id="KW-0812">Transmembrane</keyword>
<dbReference type="InterPro" id="IPR050351">
    <property type="entry name" value="BphY/WalK/GraS-like"/>
</dbReference>
<comment type="caution">
    <text evidence="9">The sequence shown here is derived from an EMBL/GenBank/DDBJ whole genome shotgun (WGS) entry which is preliminary data.</text>
</comment>